<reference evidence="3" key="1">
    <citation type="submission" date="2020-12" db="EMBL/GenBank/DDBJ databases">
        <title>WGS assembly of Carya illinoinensis cv. Pawnee.</title>
        <authorList>
            <person name="Platts A."/>
            <person name="Shu S."/>
            <person name="Wright S."/>
            <person name="Barry K."/>
            <person name="Edger P."/>
            <person name="Pires J.C."/>
            <person name="Schmutz J."/>
        </authorList>
    </citation>
    <scope>NUCLEOTIDE SEQUENCE</scope>
    <source>
        <tissue evidence="3">Leaf</tissue>
    </source>
</reference>
<feature type="compositionally biased region" description="Low complexity" evidence="1">
    <location>
        <begin position="10"/>
        <end position="19"/>
    </location>
</feature>
<evidence type="ECO:0000313" key="3">
    <source>
        <dbReference type="EMBL" id="KAG6651994.1"/>
    </source>
</evidence>
<evidence type="ECO:0000313" key="4">
    <source>
        <dbReference type="Proteomes" id="UP000811609"/>
    </source>
</evidence>
<dbReference type="EMBL" id="CM031814">
    <property type="protein sequence ID" value="KAG6651994.1"/>
    <property type="molecule type" value="Genomic_DNA"/>
</dbReference>
<dbReference type="InterPro" id="IPR004013">
    <property type="entry name" value="PHP_dom"/>
</dbReference>
<keyword evidence="4" id="KW-1185">Reference proteome</keyword>
<dbReference type="Pfam" id="PF02811">
    <property type="entry name" value="PHP"/>
    <property type="match status" value="1"/>
</dbReference>
<dbReference type="AlphaFoldDB" id="A0A8T1QCK2"/>
<gene>
    <name evidence="3" type="ORF">CIPAW_06G152600</name>
</gene>
<dbReference type="InterPro" id="IPR003141">
    <property type="entry name" value="Pol/His_phosphatase_N"/>
</dbReference>
<feature type="domain" description="Polymerase/histidinol phosphatase N-terminal" evidence="2">
    <location>
        <begin position="92"/>
        <end position="157"/>
    </location>
</feature>
<organism evidence="3 4">
    <name type="scientific">Carya illinoinensis</name>
    <name type="common">Pecan</name>
    <dbReference type="NCBI Taxonomy" id="32201"/>
    <lineage>
        <taxon>Eukaryota</taxon>
        <taxon>Viridiplantae</taxon>
        <taxon>Streptophyta</taxon>
        <taxon>Embryophyta</taxon>
        <taxon>Tracheophyta</taxon>
        <taxon>Spermatophyta</taxon>
        <taxon>Magnoliopsida</taxon>
        <taxon>eudicotyledons</taxon>
        <taxon>Gunneridae</taxon>
        <taxon>Pentapetalae</taxon>
        <taxon>rosids</taxon>
        <taxon>fabids</taxon>
        <taxon>Fagales</taxon>
        <taxon>Juglandaceae</taxon>
        <taxon>Carya</taxon>
    </lineage>
</organism>
<dbReference type="FunFam" id="1.10.150.650:FF:000002">
    <property type="entry name" value="PHP domain-containing protein"/>
    <property type="match status" value="1"/>
</dbReference>
<dbReference type="InterPro" id="IPR052018">
    <property type="entry name" value="PHP_domain"/>
</dbReference>
<proteinExistence type="predicted"/>
<comment type="caution">
    <text evidence="3">The sequence shown here is derived from an EMBL/GenBank/DDBJ whole genome shotgun (WGS) entry which is preliminary data.</text>
</comment>
<feature type="region of interest" description="Disordered" evidence="1">
    <location>
        <begin position="1"/>
        <end position="46"/>
    </location>
</feature>
<dbReference type="Proteomes" id="UP000811609">
    <property type="component" value="Chromosome 6"/>
</dbReference>
<dbReference type="GO" id="GO:0004534">
    <property type="term" value="F:5'-3' RNA exonuclease activity"/>
    <property type="evidence" value="ECO:0007669"/>
    <property type="project" value="TreeGrafter"/>
</dbReference>
<sequence>MAGDAPVPQSIGNSNCSSHSSKKPKDKKKKKKKKRGGSKKKMTAEQTRAFKSVSEWVFLEQPSSLPNSAASSVVDDFGVQKTLGKGGEKLVFEFHSHSKFSDGFMSPLKLVERAHGNGVNVLALTDHDTMSGIPEALEAARRFGIKIIPGVEISTIFSSSVESELVEPVHILAYYSSCGPARSEELEKFLANIRDGRFLRAKNMVLKLNKLKLPIKWEHVSRIAGKGVAPGRMHVARAMVEAGYVENLKQAFARYLFDGGPAYSTGSEPLAEEAIQLICKTGGMAVLAHPWALKNPVAVVRRLKDAGLHGMEVYRSDGKLAVYSDLADAYGLLKLGGSDYHGRGGHGESELGSVNLPVLAVYDFLEVARPIWCAAIRDILKSYAEEPSDSNLARIMRFGRTRIFKGGSPFSCGKDLIDRCLSLWLTNEERQNVEFDAIRLKLSHISINQAGLQHMFNSNWKWEDPLLVILVPANKSKPEANAIDSSGTIPPSSPALATVQLPQSLKALGWFSYQL</sequence>
<dbReference type="GO" id="GO:0035312">
    <property type="term" value="F:5'-3' DNA exonuclease activity"/>
    <property type="evidence" value="ECO:0007669"/>
    <property type="project" value="TreeGrafter"/>
</dbReference>
<dbReference type="SMART" id="SM00481">
    <property type="entry name" value="POLIIIAc"/>
    <property type="match status" value="1"/>
</dbReference>
<dbReference type="CDD" id="cd07438">
    <property type="entry name" value="PHP_HisPPase_AMP"/>
    <property type="match status" value="1"/>
</dbReference>
<evidence type="ECO:0000259" key="2">
    <source>
        <dbReference type="SMART" id="SM00481"/>
    </source>
</evidence>
<dbReference type="PANTHER" id="PTHR42924:SF3">
    <property type="entry name" value="POLYMERASE_HISTIDINOL PHOSPHATASE N-TERMINAL DOMAIN-CONTAINING PROTEIN"/>
    <property type="match status" value="1"/>
</dbReference>
<evidence type="ECO:0000256" key="1">
    <source>
        <dbReference type="SAM" id="MobiDB-lite"/>
    </source>
</evidence>
<feature type="compositionally biased region" description="Basic residues" evidence="1">
    <location>
        <begin position="20"/>
        <end position="41"/>
    </location>
</feature>
<protein>
    <recommendedName>
        <fullName evidence="2">Polymerase/histidinol phosphatase N-terminal domain-containing protein</fullName>
    </recommendedName>
</protein>
<accession>A0A8T1QCK2</accession>
<name>A0A8T1QCK2_CARIL</name>
<dbReference type="PANTHER" id="PTHR42924">
    <property type="entry name" value="EXONUCLEASE"/>
    <property type="match status" value="1"/>
</dbReference>